<dbReference type="OrthoDB" id="245563at2759"/>
<feature type="compositionally biased region" description="Low complexity" evidence="2">
    <location>
        <begin position="454"/>
        <end position="469"/>
    </location>
</feature>
<dbReference type="PROSITE" id="PS50005">
    <property type="entry name" value="TPR"/>
    <property type="match status" value="1"/>
</dbReference>
<feature type="compositionally biased region" description="Polar residues" evidence="2">
    <location>
        <begin position="418"/>
        <end position="436"/>
    </location>
</feature>
<reference evidence="4" key="2">
    <citation type="journal article" date="2022" name="Hortic Res">
        <title>The genome of Dioscorea zingiberensis sheds light on the biosynthesis, origin and evolution of the medicinally important diosgenin saponins.</title>
        <authorList>
            <person name="Li Y."/>
            <person name="Tan C."/>
            <person name="Li Z."/>
            <person name="Guo J."/>
            <person name="Li S."/>
            <person name="Chen X."/>
            <person name="Wang C."/>
            <person name="Dai X."/>
            <person name="Yang H."/>
            <person name="Song W."/>
            <person name="Hou L."/>
            <person name="Xu J."/>
            <person name="Tong Z."/>
            <person name="Xu A."/>
            <person name="Yuan X."/>
            <person name="Wang W."/>
            <person name="Yang Q."/>
            <person name="Chen L."/>
            <person name="Sun Z."/>
            <person name="Wang K."/>
            <person name="Pan B."/>
            <person name="Chen J."/>
            <person name="Bao Y."/>
            <person name="Liu F."/>
            <person name="Qi X."/>
            <person name="Gang D.R."/>
            <person name="Wen J."/>
            <person name="Li J."/>
        </authorList>
    </citation>
    <scope>NUCLEOTIDE SEQUENCE</scope>
    <source>
        <strain evidence="4">Dzin_1.0</strain>
    </source>
</reference>
<evidence type="ECO:0000256" key="1">
    <source>
        <dbReference type="PROSITE-ProRule" id="PRU00339"/>
    </source>
</evidence>
<dbReference type="Proteomes" id="UP001085076">
    <property type="component" value="Miscellaneous, Linkage group lg02"/>
</dbReference>
<feature type="repeat" description="TPR" evidence="1">
    <location>
        <begin position="180"/>
        <end position="213"/>
    </location>
</feature>
<dbReference type="SUPFAM" id="SSF48452">
    <property type="entry name" value="TPR-like"/>
    <property type="match status" value="1"/>
</dbReference>
<reference evidence="4" key="1">
    <citation type="submission" date="2021-03" db="EMBL/GenBank/DDBJ databases">
        <authorList>
            <person name="Li Z."/>
            <person name="Yang C."/>
        </authorList>
    </citation>
    <scope>NUCLEOTIDE SEQUENCE</scope>
    <source>
        <strain evidence="4">Dzin_1.0</strain>
        <tissue evidence="4">Leaf</tissue>
    </source>
</reference>
<dbReference type="InterPro" id="IPR053319">
    <property type="entry name" value="OEP61"/>
</dbReference>
<keyword evidence="1" id="KW-0802">TPR repeat</keyword>
<dbReference type="AlphaFoldDB" id="A0A9D5HMT1"/>
<dbReference type="Pfam" id="PF00515">
    <property type="entry name" value="TPR_1"/>
    <property type="match status" value="1"/>
</dbReference>
<feature type="region of interest" description="Disordered" evidence="2">
    <location>
        <begin position="243"/>
        <end position="296"/>
    </location>
</feature>
<gene>
    <name evidence="4" type="ORF">J5N97_010860</name>
</gene>
<feature type="compositionally biased region" description="Polar residues" evidence="2">
    <location>
        <begin position="263"/>
        <end position="272"/>
    </location>
</feature>
<evidence type="ECO:0000256" key="2">
    <source>
        <dbReference type="SAM" id="MobiDB-lite"/>
    </source>
</evidence>
<dbReference type="SMART" id="SM00028">
    <property type="entry name" value="TPR"/>
    <property type="match status" value="3"/>
</dbReference>
<dbReference type="InterPro" id="IPR019734">
    <property type="entry name" value="TPR_rpt"/>
</dbReference>
<keyword evidence="3" id="KW-0472">Membrane</keyword>
<keyword evidence="3" id="KW-1133">Transmembrane helix</keyword>
<comment type="caution">
    <text evidence="4">The sequence shown here is derived from an EMBL/GenBank/DDBJ whole genome shotgun (WGS) entry which is preliminary data.</text>
</comment>
<feature type="compositionally biased region" description="Basic and acidic residues" evidence="2">
    <location>
        <begin position="273"/>
        <end position="291"/>
    </location>
</feature>
<feature type="region of interest" description="Disordered" evidence="2">
    <location>
        <begin position="408"/>
        <end position="470"/>
    </location>
</feature>
<dbReference type="PANTHER" id="PTHR48433:SF1">
    <property type="entry name" value="OUTER ENVELOPE PROTEIN 61-LIKE"/>
    <property type="match status" value="1"/>
</dbReference>
<evidence type="ECO:0008006" key="6">
    <source>
        <dbReference type="Google" id="ProtNLM"/>
    </source>
</evidence>
<accession>A0A9D5HMT1</accession>
<dbReference type="Gene3D" id="1.25.40.10">
    <property type="entry name" value="Tetratricopeptide repeat domain"/>
    <property type="match status" value="1"/>
</dbReference>
<keyword evidence="5" id="KW-1185">Reference proteome</keyword>
<keyword evidence="3" id="KW-0812">Transmembrane</keyword>
<feature type="transmembrane region" description="Helical" evidence="3">
    <location>
        <begin position="560"/>
        <end position="580"/>
    </location>
</feature>
<protein>
    <recommendedName>
        <fullName evidence="6">Outer envelope protein 61</fullName>
    </recommendedName>
</protein>
<name>A0A9D5HMT1_9LILI</name>
<proteinExistence type="predicted"/>
<evidence type="ECO:0000313" key="5">
    <source>
        <dbReference type="Proteomes" id="UP001085076"/>
    </source>
</evidence>
<dbReference type="InterPro" id="IPR011990">
    <property type="entry name" value="TPR-like_helical_dom_sf"/>
</dbReference>
<evidence type="ECO:0000256" key="3">
    <source>
        <dbReference type="SAM" id="Phobius"/>
    </source>
</evidence>
<dbReference type="PANTHER" id="PTHR48433">
    <property type="entry name" value="OUTER ENVELOPE PROTEIN 61-LIKE"/>
    <property type="match status" value="1"/>
</dbReference>
<evidence type="ECO:0000313" key="4">
    <source>
        <dbReference type="EMBL" id="KAJ0982605.1"/>
    </source>
</evidence>
<organism evidence="4 5">
    <name type="scientific">Dioscorea zingiberensis</name>
    <dbReference type="NCBI Taxonomy" id="325984"/>
    <lineage>
        <taxon>Eukaryota</taxon>
        <taxon>Viridiplantae</taxon>
        <taxon>Streptophyta</taxon>
        <taxon>Embryophyta</taxon>
        <taxon>Tracheophyta</taxon>
        <taxon>Spermatophyta</taxon>
        <taxon>Magnoliopsida</taxon>
        <taxon>Liliopsida</taxon>
        <taxon>Dioscoreales</taxon>
        <taxon>Dioscoreaceae</taxon>
        <taxon>Dioscorea</taxon>
    </lineage>
</organism>
<dbReference type="EMBL" id="JAGGNH010000002">
    <property type="protein sequence ID" value="KAJ0982605.1"/>
    <property type="molecule type" value="Genomic_DNA"/>
</dbReference>
<sequence length="582" mass="64160">MYNGMMDPEMMRIAQEQFSRMSPEELAKIQQQVMSNPEFVKLAAESMKNMRPEDVRLAAEQLKHTRPEDMAEIREKISKAKPEEIAAMKAHADAQVSYELNAAEMLKKQGNEFHCQGKFQDAANKYIRAKNNLTGIPGPKSRTLQLQCSLNLMSCFLKTNQYDNCIKEGSEVLAYDSNNVKALYRRGQAYKELGNLKAAVADLEKAHKASPDDETIANVLRDTEEKLLKNGDHNIRQGVVIEEIEEENEPTSSGGHTDPSIKYTVTQPVETSESSRKVYRSDSETSTKNADDLQSFSNNPEAFRAFQNSVLNSDPDSLAALGAGGMPPDMMKTAADIMSKMKPEELQQIFQVGASLNQNNSSANGNSSASGSKFPEITPELAKTASDMISKMSPGEFERVLKVASSLNGKDTPFAAPTNVSRNQRSEGASQFSVSSRAPPVDNPDHRENAYVASSRTGPSPSSFPTSTTDLQANMRNSMKDPAMQQMLTSMMKNMSPEMMASMSEQFGMKLSKEDAAKAQQAMSSLSPEDLDRMMRWAEKAQQAVETSRKAKNWLLGRPGLILAICMLILAFILHQLGFIGG</sequence>